<sequence length="305" mass="35558">MWNTIVNPNTNRKVKIDTRLGKSILKKYIYTLKGGSDQSQSEKTWWETEGWKKKDLKSKGIIPEISIECDTYSKHQIEKEIDNILTVEPKITDIVSVGPSGYKPLHNGHLLLIKKAFEVANSLRESDSHKNILVIINTSCAGRRLEEKNTKTPWVIHRGTMKNVWDEFLQKTILSLRDRLCPDIPIKVFWTSQTAIRILKQYPTINIHPVISNESDSLKQLENIFKDSRIDKKEVDEYQIPSTTTIIKREKGEKNISGTQARYYIADDDLEKIQPDFLRITDEIINNEDYFMKLREIYQSNEDIY</sequence>
<organism evidence="1">
    <name type="scientific">viral metagenome</name>
    <dbReference type="NCBI Taxonomy" id="1070528"/>
    <lineage>
        <taxon>unclassified sequences</taxon>
        <taxon>metagenomes</taxon>
        <taxon>organismal metagenomes</taxon>
    </lineage>
</organism>
<dbReference type="SUPFAM" id="SSF52374">
    <property type="entry name" value="Nucleotidylyl transferase"/>
    <property type="match status" value="1"/>
</dbReference>
<dbReference type="EMBL" id="MN740277">
    <property type="protein sequence ID" value="QHT97457.1"/>
    <property type="molecule type" value="Genomic_DNA"/>
</dbReference>
<name>A0A6C0J0H2_9ZZZZ</name>
<protein>
    <submittedName>
        <fullName evidence="1">Uncharacterized protein</fullName>
    </submittedName>
</protein>
<dbReference type="AlphaFoldDB" id="A0A6C0J0H2"/>
<proteinExistence type="predicted"/>
<accession>A0A6C0J0H2</accession>
<reference evidence="1" key="1">
    <citation type="journal article" date="2020" name="Nature">
        <title>Giant virus diversity and host interactions through global metagenomics.</title>
        <authorList>
            <person name="Schulz F."/>
            <person name="Roux S."/>
            <person name="Paez-Espino D."/>
            <person name="Jungbluth S."/>
            <person name="Walsh D.A."/>
            <person name="Denef V.J."/>
            <person name="McMahon K.D."/>
            <person name="Konstantinidis K.T."/>
            <person name="Eloe-Fadrosh E.A."/>
            <person name="Kyrpides N.C."/>
            <person name="Woyke T."/>
        </authorList>
    </citation>
    <scope>NUCLEOTIDE SEQUENCE</scope>
    <source>
        <strain evidence="1">GVMAG-M-3300025138-11</strain>
    </source>
</reference>
<evidence type="ECO:0000313" key="1">
    <source>
        <dbReference type="EMBL" id="QHT97457.1"/>
    </source>
</evidence>